<keyword evidence="1" id="KW-0812">Transmembrane</keyword>
<dbReference type="EMBL" id="JBFNXX010000027">
    <property type="protein sequence ID" value="MEW9921978.1"/>
    <property type="molecule type" value="Genomic_DNA"/>
</dbReference>
<keyword evidence="3" id="KW-1185">Reference proteome</keyword>
<feature type="transmembrane region" description="Helical" evidence="1">
    <location>
        <begin position="36"/>
        <end position="61"/>
    </location>
</feature>
<dbReference type="Proteomes" id="UP001556098">
    <property type="component" value="Unassembled WGS sequence"/>
</dbReference>
<organism evidence="2 3">
    <name type="scientific">Sulfitobacter sediminis</name>
    <dbReference type="NCBI Taxonomy" id="3234186"/>
    <lineage>
        <taxon>Bacteria</taxon>
        <taxon>Pseudomonadati</taxon>
        <taxon>Pseudomonadota</taxon>
        <taxon>Alphaproteobacteria</taxon>
        <taxon>Rhodobacterales</taxon>
        <taxon>Roseobacteraceae</taxon>
        <taxon>Sulfitobacter</taxon>
    </lineage>
</organism>
<dbReference type="RefSeq" id="WP_367879677.1">
    <property type="nucleotide sequence ID" value="NZ_JBFNXX010000027.1"/>
</dbReference>
<keyword evidence="1" id="KW-1133">Transmembrane helix</keyword>
<proteinExistence type="predicted"/>
<evidence type="ECO:0000313" key="3">
    <source>
        <dbReference type="Proteomes" id="UP001556098"/>
    </source>
</evidence>
<gene>
    <name evidence="2" type="ORF">AB2B41_20420</name>
</gene>
<protein>
    <submittedName>
        <fullName evidence="2">Uncharacterized protein</fullName>
    </submittedName>
</protein>
<comment type="caution">
    <text evidence="2">The sequence shown here is derived from an EMBL/GenBank/DDBJ whole genome shotgun (WGS) entry which is preliminary data.</text>
</comment>
<evidence type="ECO:0000256" key="1">
    <source>
        <dbReference type="SAM" id="Phobius"/>
    </source>
</evidence>
<keyword evidence="1" id="KW-0472">Membrane</keyword>
<reference evidence="2 3" key="1">
    <citation type="submission" date="2024-07" db="EMBL/GenBank/DDBJ databases">
        <title>Marimonas sp.nov., isolated from tidal-flat sediment.</title>
        <authorList>
            <person name="Jayan J.N."/>
            <person name="Lee S.S."/>
        </authorList>
    </citation>
    <scope>NUCLEOTIDE SEQUENCE [LARGE SCALE GENOMIC DNA]</scope>
    <source>
        <strain evidence="2 3">MJW-29</strain>
    </source>
</reference>
<accession>A0ABV3RTV0</accession>
<name>A0ABV3RTV0_9RHOB</name>
<evidence type="ECO:0000313" key="2">
    <source>
        <dbReference type="EMBL" id="MEW9921978.1"/>
    </source>
</evidence>
<sequence length="82" mass="8936">MAISSTTFEQRIARINKVEAAESEVHQTRSKQRRSLAARCLTFPFIVGVSILSGGAAYAWAATQDEIPVALMDLQWVLSLAG</sequence>